<feature type="region of interest" description="Disordered" evidence="8">
    <location>
        <begin position="1"/>
        <end position="60"/>
    </location>
</feature>
<gene>
    <name evidence="7" type="primary">trmB</name>
    <name evidence="9" type="ORF">LZA78_12090</name>
</gene>
<feature type="binding site" evidence="7">
    <location>
        <position position="103"/>
    </location>
    <ligand>
        <name>S-adenosyl-L-methionine</name>
        <dbReference type="ChEBI" id="CHEBI:59789"/>
    </ligand>
</feature>
<feature type="binding site" evidence="7">
    <location>
        <position position="156"/>
    </location>
    <ligand>
        <name>substrate</name>
    </ligand>
</feature>
<dbReference type="InterPro" id="IPR055361">
    <property type="entry name" value="tRNA_methyltr_TrmB_bact"/>
</dbReference>
<comment type="caution">
    <text evidence="9">The sequence shown here is derived from an EMBL/GenBank/DDBJ whole genome shotgun (WGS) entry which is preliminary data.</text>
</comment>
<evidence type="ECO:0000256" key="4">
    <source>
        <dbReference type="ARBA" id="ARBA00022679"/>
    </source>
</evidence>
<keyword evidence="10" id="KW-1185">Reference proteome</keyword>
<feature type="binding site" evidence="7">
    <location>
        <position position="130"/>
    </location>
    <ligand>
        <name>S-adenosyl-L-methionine</name>
        <dbReference type="ChEBI" id="CHEBI:59789"/>
    </ligand>
</feature>
<evidence type="ECO:0000313" key="10">
    <source>
        <dbReference type="Proteomes" id="UP001521181"/>
    </source>
</evidence>
<dbReference type="RefSeq" id="WP_233677197.1">
    <property type="nucleotide sequence ID" value="NZ_JAJUOS010000009.1"/>
</dbReference>
<keyword evidence="3 7" id="KW-0489">Methyltransferase</keyword>
<dbReference type="EC" id="2.1.1.33" evidence="7"/>
<comment type="pathway">
    <text evidence="7">tRNA modification; N(7)-methylguanine-tRNA biosynthesis.</text>
</comment>
<dbReference type="PANTHER" id="PTHR23417:SF14">
    <property type="entry name" value="PENTACOTRIPEPTIDE-REPEAT REGION OF PRORP DOMAIN-CONTAINING PROTEIN"/>
    <property type="match status" value="1"/>
</dbReference>
<dbReference type="Proteomes" id="UP001521181">
    <property type="component" value="Unassembled WGS sequence"/>
</dbReference>
<evidence type="ECO:0000256" key="7">
    <source>
        <dbReference type="HAMAP-Rule" id="MF_01057"/>
    </source>
</evidence>
<evidence type="ECO:0000256" key="3">
    <source>
        <dbReference type="ARBA" id="ARBA00022603"/>
    </source>
</evidence>
<evidence type="ECO:0000256" key="1">
    <source>
        <dbReference type="ARBA" id="ARBA00000142"/>
    </source>
</evidence>
<keyword evidence="6 7" id="KW-0819">tRNA processing</keyword>
<dbReference type="InterPro" id="IPR003358">
    <property type="entry name" value="tRNA_(Gua-N-7)_MeTrfase_Trmb"/>
</dbReference>
<comment type="function">
    <text evidence="2 7">Catalyzes the formation of N(7)-methylguanine at position 46 (m7G46) in tRNA.</text>
</comment>
<dbReference type="PROSITE" id="PS51625">
    <property type="entry name" value="SAM_MT_TRMB"/>
    <property type="match status" value="1"/>
</dbReference>
<dbReference type="Gene3D" id="3.40.50.150">
    <property type="entry name" value="Vaccinia Virus protein VP39"/>
    <property type="match status" value="1"/>
</dbReference>
<dbReference type="InterPro" id="IPR029063">
    <property type="entry name" value="SAM-dependent_MTases_sf"/>
</dbReference>
<evidence type="ECO:0000256" key="5">
    <source>
        <dbReference type="ARBA" id="ARBA00022691"/>
    </source>
</evidence>
<name>A0ABS8Z2T6_9RHOB</name>
<proteinExistence type="inferred from homology"/>
<comment type="caution">
    <text evidence="7">Lacks conserved residue(s) required for the propagation of feature annotation.</text>
</comment>
<keyword evidence="4 7" id="KW-0808">Transferase</keyword>
<protein>
    <recommendedName>
        <fullName evidence="7">tRNA (guanine-N(7)-)-methyltransferase</fullName>
        <ecNumber evidence="7">2.1.1.33</ecNumber>
    </recommendedName>
    <alternativeName>
        <fullName evidence="7">tRNA (guanine(46)-N(7))-methyltransferase</fullName>
    </alternativeName>
    <alternativeName>
        <fullName evidence="7">tRNA(m7G46)-methyltransferase</fullName>
    </alternativeName>
</protein>
<reference evidence="9 10" key="1">
    <citation type="submission" date="2021-12" db="EMBL/GenBank/DDBJ databases">
        <title>Sinirhodobacter sp. WL0062 is a bacterium isolated from seawater.</title>
        <authorList>
            <person name="Wang L."/>
            <person name="He W."/>
            <person name="Zhang D.-F."/>
        </authorList>
    </citation>
    <scope>NUCLEOTIDE SEQUENCE [LARGE SCALE GENOMIC DNA]</scope>
    <source>
        <strain evidence="9 10">WL0062</strain>
    </source>
</reference>
<keyword evidence="5 7" id="KW-0949">S-adenosyl-L-methionine</keyword>
<dbReference type="PANTHER" id="PTHR23417">
    <property type="entry name" value="3-DEOXY-D-MANNO-OCTULOSONIC-ACID TRANSFERASE/TRNA GUANINE-N 7 - -METHYLTRANSFERASE"/>
    <property type="match status" value="1"/>
</dbReference>
<evidence type="ECO:0000313" key="9">
    <source>
        <dbReference type="EMBL" id="MCE5974225.1"/>
    </source>
</evidence>
<comment type="similarity">
    <text evidence="7">Belongs to the class I-like SAM-binding methyltransferase superfamily. TrmB family.</text>
</comment>
<feature type="binding site" evidence="7">
    <location>
        <position position="188"/>
    </location>
    <ligand>
        <name>substrate</name>
    </ligand>
</feature>
<feature type="binding site" evidence="7">
    <location>
        <position position="78"/>
    </location>
    <ligand>
        <name>S-adenosyl-L-methionine</name>
        <dbReference type="ChEBI" id="CHEBI:59789"/>
    </ligand>
</feature>
<dbReference type="SUPFAM" id="SSF53335">
    <property type="entry name" value="S-adenosyl-L-methionine-dependent methyltransferases"/>
    <property type="match status" value="1"/>
</dbReference>
<dbReference type="EMBL" id="JAJUOS010000009">
    <property type="protein sequence ID" value="MCE5974225.1"/>
    <property type="molecule type" value="Genomic_DNA"/>
</dbReference>
<evidence type="ECO:0000256" key="8">
    <source>
        <dbReference type="SAM" id="MobiDB-lite"/>
    </source>
</evidence>
<sequence length="242" mass="27411">MSDETQTPETPEPEAARPEWRNFYGRRAGKTMRPSQKTYLSEDLDSLTPRGITREDNPEREIIDPASIFGNDNPIWLEVGFGGGEHLVHMCARYPQVNIIGCEPFINGVAMLLGKIREAGVTNIAVHPGDARDLMDVLPEGSIAKAFLNYPDPWPKRRHHRRRFVTQDHLVPLVRCLQQGAEFRVATDIPSYMTQALREAPKAGFELTAHSGTAWGDWISTRYEQKALREGRTPDYATFRKP</sequence>
<organism evidence="9 10">
    <name type="scientific">Rhodobacter flavimaris</name>
    <dbReference type="NCBI Taxonomy" id="2907145"/>
    <lineage>
        <taxon>Bacteria</taxon>
        <taxon>Pseudomonadati</taxon>
        <taxon>Pseudomonadota</taxon>
        <taxon>Alphaproteobacteria</taxon>
        <taxon>Rhodobacterales</taxon>
        <taxon>Rhodobacter group</taxon>
        <taxon>Rhodobacter</taxon>
    </lineage>
</organism>
<comment type="catalytic activity">
    <reaction evidence="1 7">
        <text>guanosine(46) in tRNA + S-adenosyl-L-methionine = N(7)-methylguanosine(46) in tRNA + S-adenosyl-L-homocysteine</text>
        <dbReference type="Rhea" id="RHEA:42708"/>
        <dbReference type="Rhea" id="RHEA-COMP:10188"/>
        <dbReference type="Rhea" id="RHEA-COMP:10189"/>
        <dbReference type="ChEBI" id="CHEBI:57856"/>
        <dbReference type="ChEBI" id="CHEBI:59789"/>
        <dbReference type="ChEBI" id="CHEBI:74269"/>
        <dbReference type="ChEBI" id="CHEBI:74480"/>
        <dbReference type="EC" id="2.1.1.33"/>
    </reaction>
</comment>
<dbReference type="Pfam" id="PF02390">
    <property type="entry name" value="Methyltransf_4"/>
    <property type="match status" value="1"/>
</dbReference>
<accession>A0ABS8Z2T6</accession>
<dbReference type="HAMAP" id="MF_01057">
    <property type="entry name" value="tRNA_methyltr_TrmB"/>
    <property type="match status" value="1"/>
</dbReference>
<evidence type="ECO:0000256" key="6">
    <source>
        <dbReference type="ARBA" id="ARBA00022694"/>
    </source>
</evidence>
<feature type="binding site" evidence="7">
    <location>
        <begin position="221"/>
        <end position="224"/>
    </location>
    <ligand>
        <name>substrate</name>
    </ligand>
</feature>
<feature type="binding site" evidence="7">
    <location>
        <position position="152"/>
    </location>
    <ligand>
        <name>S-adenosyl-L-methionine</name>
        <dbReference type="ChEBI" id="CHEBI:59789"/>
    </ligand>
</feature>
<evidence type="ECO:0000256" key="2">
    <source>
        <dbReference type="ARBA" id="ARBA00003015"/>
    </source>
</evidence>